<protein>
    <recommendedName>
        <fullName evidence="3">A-kinase anchor protein 14</fullName>
    </recommendedName>
</protein>
<dbReference type="Proteomes" id="UP000828390">
    <property type="component" value="Unassembled WGS sequence"/>
</dbReference>
<keyword evidence="2" id="KW-1185">Reference proteome</keyword>
<proteinExistence type="predicted"/>
<sequence length="202" mass="23985">MSSEGDQYAEQAKKMVDDVIALAIKRLETDLSIMSEREKTFESLKYSEMSRESTFIREDDYVIENISWLSIGDFSTQTAEKKIDDFIKTWKYDKSWLYCIDYLGCDEHEFDTRHRFRVRWSVPTRRKPIPRATACVYFTFQVSKIKPKSHPVEVFYVFETNRLVHRATNSAPESRPGESRFREKWLKDIIESKVMMMQALAF</sequence>
<dbReference type="PANTHER" id="PTHR35075">
    <property type="entry name" value="A-KINASE ANCHOR PROTEIN 14"/>
    <property type="match status" value="1"/>
</dbReference>
<dbReference type="InterPro" id="IPR053084">
    <property type="entry name" value="AKAP"/>
</dbReference>
<evidence type="ECO:0000313" key="1">
    <source>
        <dbReference type="EMBL" id="KAH3813343.1"/>
    </source>
</evidence>
<name>A0A9D4GDF0_DREPO</name>
<dbReference type="InterPro" id="IPR025663">
    <property type="entry name" value="AKAP_28"/>
</dbReference>
<dbReference type="EMBL" id="JAIWYP010000006">
    <property type="protein sequence ID" value="KAH3813343.1"/>
    <property type="molecule type" value="Genomic_DNA"/>
</dbReference>
<organism evidence="1 2">
    <name type="scientific">Dreissena polymorpha</name>
    <name type="common">Zebra mussel</name>
    <name type="synonym">Mytilus polymorpha</name>
    <dbReference type="NCBI Taxonomy" id="45954"/>
    <lineage>
        <taxon>Eukaryota</taxon>
        <taxon>Metazoa</taxon>
        <taxon>Spiralia</taxon>
        <taxon>Lophotrochozoa</taxon>
        <taxon>Mollusca</taxon>
        <taxon>Bivalvia</taxon>
        <taxon>Autobranchia</taxon>
        <taxon>Heteroconchia</taxon>
        <taxon>Euheterodonta</taxon>
        <taxon>Imparidentia</taxon>
        <taxon>Neoheterodontei</taxon>
        <taxon>Myida</taxon>
        <taxon>Dreissenoidea</taxon>
        <taxon>Dreissenidae</taxon>
        <taxon>Dreissena</taxon>
    </lineage>
</organism>
<dbReference type="AlphaFoldDB" id="A0A9D4GDF0"/>
<evidence type="ECO:0000313" key="2">
    <source>
        <dbReference type="Proteomes" id="UP000828390"/>
    </source>
</evidence>
<comment type="caution">
    <text evidence="1">The sequence shown here is derived from an EMBL/GenBank/DDBJ whole genome shotgun (WGS) entry which is preliminary data.</text>
</comment>
<dbReference type="GO" id="GO:0005952">
    <property type="term" value="C:cAMP-dependent protein kinase complex"/>
    <property type="evidence" value="ECO:0007669"/>
    <property type="project" value="TreeGrafter"/>
</dbReference>
<reference evidence="1" key="2">
    <citation type="submission" date="2020-11" db="EMBL/GenBank/DDBJ databases">
        <authorList>
            <person name="McCartney M.A."/>
            <person name="Auch B."/>
            <person name="Kono T."/>
            <person name="Mallez S."/>
            <person name="Becker A."/>
            <person name="Gohl D.M."/>
            <person name="Silverstein K.A.T."/>
            <person name="Koren S."/>
            <person name="Bechman K.B."/>
            <person name="Herman A."/>
            <person name="Abrahante J.E."/>
            <person name="Garbe J."/>
        </authorList>
    </citation>
    <scope>NUCLEOTIDE SEQUENCE</scope>
    <source>
        <strain evidence="1">Duluth1</strain>
        <tissue evidence="1">Whole animal</tissue>
    </source>
</reference>
<dbReference type="PANTHER" id="PTHR35075:SF1">
    <property type="entry name" value="A-KINASE ANCHOR PROTEIN 14"/>
    <property type="match status" value="1"/>
</dbReference>
<evidence type="ECO:0008006" key="3">
    <source>
        <dbReference type="Google" id="ProtNLM"/>
    </source>
</evidence>
<dbReference type="Pfam" id="PF14469">
    <property type="entry name" value="AKAP28"/>
    <property type="match status" value="1"/>
</dbReference>
<dbReference type="GO" id="GO:0034237">
    <property type="term" value="F:protein kinase A regulatory subunit binding"/>
    <property type="evidence" value="ECO:0007669"/>
    <property type="project" value="TreeGrafter"/>
</dbReference>
<accession>A0A9D4GDF0</accession>
<gene>
    <name evidence="1" type="ORF">DPMN_141798</name>
</gene>
<reference evidence="1" key="1">
    <citation type="journal article" date="2019" name="bioRxiv">
        <title>The Genome of the Zebra Mussel, Dreissena polymorpha: A Resource for Invasive Species Research.</title>
        <authorList>
            <person name="McCartney M.A."/>
            <person name="Auch B."/>
            <person name="Kono T."/>
            <person name="Mallez S."/>
            <person name="Zhang Y."/>
            <person name="Obille A."/>
            <person name="Becker A."/>
            <person name="Abrahante J.E."/>
            <person name="Garbe J."/>
            <person name="Badalamenti J.P."/>
            <person name="Herman A."/>
            <person name="Mangelson H."/>
            <person name="Liachko I."/>
            <person name="Sullivan S."/>
            <person name="Sone E.D."/>
            <person name="Koren S."/>
            <person name="Silverstein K.A.T."/>
            <person name="Beckman K.B."/>
            <person name="Gohl D.M."/>
        </authorList>
    </citation>
    <scope>NUCLEOTIDE SEQUENCE</scope>
    <source>
        <strain evidence="1">Duluth1</strain>
        <tissue evidence="1">Whole animal</tissue>
    </source>
</reference>